<dbReference type="EMBL" id="PVNP01000050">
    <property type="protein sequence ID" value="PRO74465.1"/>
    <property type="molecule type" value="Genomic_DNA"/>
</dbReference>
<dbReference type="InterPro" id="IPR027373">
    <property type="entry name" value="RHH_dom"/>
</dbReference>
<evidence type="ECO:0000313" key="2">
    <source>
        <dbReference type="EMBL" id="PRO74465.1"/>
    </source>
</evidence>
<dbReference type="Gene3D" id="1.10.3990.20">
    <property type="entry name" value="protein bp1543"/>
    <property type="match status" value="1"/>
</dbReference>
<sequence length="134" mass="15289">MCGLFINADPSLWTSTTRSMRIDGVVTSIRMETFFWNVLQEIASRDELSVSQLISKLYLESLDADHDVGNFTSFLRVCCGRYLSMITDGYFERDIIEPLSDIDADRVIKQEADTMATRLNQLPEQQSSRQGSKH</sequence>
<accession>A0A2S9VDT7</accession>
<dbReference type="Pfam" id="PF13467">
    <property type="entry name" value="RHH_4"/>
    <property type="match status" value="1"/>
</dbReference>
<organism evidence="2 3">
    <name type="scientific">Alteromonas alba</name>
    <dbReference type="NCBI Taxonomy" id="2079529"/>
    <lineage>
        <taxon>Bacteria</taxon>
        <taxon>Pseudomonadati</taxon>
        <taxon>Pseudomonadota</taxon>
        <taxon>Gammaproteobacteria</taxon>
        <taxon>Alteromonadales</taxon>
        <taxon>Alteromonadaceae</taxon>
        <taxon>Alteromonas/Salinimonas group</taxon>
        <taxon>Alteromonas</taxon>
    </lineage>
</organism>
<dbReference type="RefSeq" id="WP_105933838.1">
    <property type="nucleotide sequence ID" value="NZ_PVNP01000050.1"/>
</dbReference>
<proteinExistence type="predicted"/>
<dbReference type="Proteomes" id="UP000238949">
    <property type="component" value="Unassembled WGS sequence"/>
</dbReference>
<protein>
    <submittedName>
        <fullName evidence="2">Intracellular proteinase I</fullName>
    </submittedName>
</protein>
<reference evidence="3" key="1">
    <citation type="journal article" date="2020" name="Int. J. Syst. Evol. Microbiol.">
        <title>Alteromonas alba sp. nov., a marine bacterium isolated from the seawater of the West Pacific Ocean.</title>
        <authorList>
            <person name="Sun C."/>
            <person name="Wu Y.-H."/>
            <person name="Xamxidin M."/>
            <person name="Cheng H."/>
            <person name="Xu X.-W."/>
        </authorList>
    </citation>
    <scope>NUCLEOTIDE SEQUENCE [LARGE SCALE GENOMIC DNA]</scope>
    <source>
        <strain evidence="3">190</strain>
    </source>
</reference>
<dbReference type="OrthoDB" id="5458732at2"/>
<keyword evidence="3" id="KW-1185">Reference proteome</keyword>
<name>A0A2S9VDT7_9ALTE</name>
<gene>
    <name evidence="2" type="ORF">C6Y40_06140</name>
</gene>
<dbReference type="InterPro" id="IPR038268">
    <property type="entry name" value="RHH_sf"/>
</dbReference>
<evidence type="ECO:0000313" key="3">
    <source>
        <dbReference type="Proteomes" id="UP000238949"/>
    </source>
</evidence>
<evidence type="ECO:0000259" key="1">
    <source>
        <dbReference type="Pfam" id="PF13467"/>
    </source>
</evidence>
<comment type="caution">
    <text evidence="2">The sequence shown here is derived from an EMBL/GenBank/DDBJ whole genome shotgun (WGS) entry which is preliminary data.</text>
</comment>
<feature type="domain" description="Ribbon-helix-helix" evidence="1">
    <location>
        <begin position="16"/>
        <end position="83"/>
    </location>
</feature>
<dbReference type="AlphaFoldDB" id="A0A2S9VDT7"/>